<gene>
    <name evidence="2" type="ORF">ELS82_22205</name>
</gene>
<keyword evidence="2" id="KW-0378">Hydrolase</keyword>
<organism evidence="2 3">
    <name type="scientific">Vibrio ouci</name>
    <dbReference type="NCBI Taxonomy" id="2499078"/>
    <lineage>
        <taxon>Bacteria</taxon>
        <taxon>Pseudomonadati</taxon>
        <taxon>Pseudomonadota</taxon>
        <taxon>Gammaproteobacteria</taxon>
        <taxon>Vibrionales</taxon>
        <taxon>Vibrionaceae</taxon>
        <taxon>Vibrio</taxon>
    </lineage>
</organism>
<dbReference type="Proteomes" id="UP000297753">
    <property type="component" value="Unassembled WGS sequence"/>
</dbReference>
<keyword evidence="2" id="KW-0067">ATP-binding</keyword>
<evidence type="ECO:0000259" key="1">
    <source>
        <dbReference type="Pfam" id="PF14355"/>
    </source>
</evidence>
<protein>
    <submittedName>
        <fullName evidence="2">ATP-dependent RNA helicase HrpA</fullName>
    </submittedName>
</protein>
<dbReference type="OrthoDB" id="2678579at2"/>
<feature type="domain" description="Abortive infection protein-like C-terminal" evidence="1">
    <location>
        <begin position="192"/>
        <end position="266"/>
    </location>
</feature>
<keyword evidence="2" id="KW-0547">Nucleotide-binding</keyword>
<dbReference type="Pfam" id="PF14355">
    <property type="entry name" value="Abi_C"/>
    <property type="match status" value="1"/>
</dbReference>
<evidence type="ECO:0000313" key="3">
    <source>
        <dbReference type="Proteomes" id="UP000297753"/>
    </source>
</evidence>
<keyword evidence="3" id="KW-1185">Reference proteome</keyword>
<evidence type="ECO:0000313" key="2">
    <source>
        <dbReference type="EMBL" id="TFH89450.1"/>
    </source>
</evidence>
<comment type="caution">
    <text evidence="2">The sequence shown here is derived from an EMBL/GenBank/DDBJ whole genome shotgun (WGS) entry which is preliminary data.</text>
</comment>
<accession>A0A4Y8W939</accession>
<keyword evidence="2" id="KW-0347">Helicase</keyword>
<sequence>MRKDIPAPVIAVLSDNLSVLETHASLDNLFLYADAPGEPPEGSKPVKVQAWLRRVNKEAVEPLKVLGKLIETYMELPKQEEEDVFLWGSNVANHKKEFKEKLESILSQCNLTYLTGGIVSDGSSAPSRSLSDLIKGRDIPSIEAEFTRALANVNSEPRESVSAACNILESIFKVYITDEQLDRPQKQDLQNVWKVVRGDLGFDPKLVQDDDLKRVLSGILSIVDGIGAFRTHASSAHGEGRVMYNLKPRHARLAIHSAHTIAMFVLETWDEKRKSASNKSV</sequence>
<reference evidence="2 3" key="1">
    <citation type="submission" date="2019-01" db="EMBL/GenBank/DDBJ databases">
        <title>Vibrio BEI176 sp. nov, a marine bacterium isolated from China: eastern marignal seas.</title>
        <authorList>
            <person name="Li B."/>
        </authorList>
    </citation>
    <scope>NUCLEOTIDE SEQUENCE [LARGE SCALE GENOMIC DNA]</scope>
    <source>
        <strain evidence="2 3">BEI176</strain>
    </source>
</reference>
<dbReference type="EMBL" id="SATR01000066">
    <property type="protein sequence ID" value="TFH89450.1"/>
    <property type="molecule type" value="Genomic_DNA"/>
</dbReference>
<dbReference type="GO" id="GO:0004386">
    <property type="term" value="F:helicase activity"/>
    <property type="evidence" value="ECO:0007669"/>
    <property type="project" value="UniProtKB-KW"/>
</dbReference>
<dbReference type="AlphaFoldDB" id="A0A4Y8W939"/>
<dbReference type="InterPro" id="IPR026001">
    <property type="entry name" value="Abi-like_C"/>
</dbReference>
<dbReference type="RefSeq" id="WP_134837391.1">
    <property type="nucleotide sequence ID" value="NZ_SATR01000066.1"/>
</dbReference>
<proteinExistence type="predicted"/>
<name>A0A4Y8W939_9VIBR</name>